<dbReference type="GeneID" id="16550659"/>
<protein>
    <submittedName>
        <fullName evidence="2">Uncharacterized protein</fullName>
    </submittedName>
</protein>
<gene>
    <name evidence="2" type="ORF">OCC_07099</name>
</gene>
<evidence type="ECO:0000256" key="1">
    <source>
        <dbReference type="SAM" id="Coils"/>
    </source>
</evidence>
<dbReference type="PaxDb" id="523849-OCC_07099"/>
<dbReference type="STRING" id="523849.OCC_07099"/>
<accession>H3ZM99</accession>
<keyword evidence="3" id="KW-1185">Reference proteome</keyword>
<name>H3ZM99_THELN</name>
<dbReference type="EMBL" id="CP006670">
    <property type="protein sequence ID" value="EHR78884.1"/>
    <property type="molecule type" value="Genomic_DNA"/>
</dbReference>
<dbReference type="OrthoDB" id="84835at2157"/>
<sequence length="121" mass="14703">MRVLEEKPVKIKVVRTRRGALLHMIEISKNHFFLEQNPLKDSKYGVAYRKIKNKFPEFYMFWEIKNNRYTGRLLVGSFLEKEEIDEFITLVAQTDEFKKFEHILEEIEEEEEEEKEEETTI</sequence>
<dbReference type="Proteomes" id="UP000015502">
    <property type="component" value="Chromosome"/>
</dbReference>
<keyword evidence="1" id="KW-0175">Coiled coil</keyword>
<dbReference type="HOGENOM" id="CLU_2140308_0_0_2"/>
<dbReference type="InterPro" id="IPR055556">
    <property type="entry name" value="DUF7132"/>
</dbReference>
<dbReference type="AlphaFoldDB" id="H3ZM99"/>
<evidence type="ECO:0000313" key="2">
    <source>
        <dbReference type="EMBL" id="EHR78884.1"/>
    </source>
</evidence>
<organism evidence="2 3">
    <name type="scientific">Thermococcus litoralis (strain ATCC 51850 / DSM 5473 / JCM 8560 / NS-C)</name>
    <dbReference type="NCBI Taxonomy" id="523849"/>
    <lineage>
        <taxon>Archaea</taxon>
        <taxon>Methanobacteriati</taxon>
        <taxon>Methanobacteriota</taxon>
        <taxon>Thermococci</taxon>
        <taxon>Thermococcales</taxon>
        <taxon>Thermococcaceae</taxon>
        <taxon>Thermococcus</taxon>
    </lineage>
</organism>
<proteinExistence type="predicted"/>
<dbReference type="RefSeq" id="WP_004067800.1">
    <property type="nucleotide sequence ID" value="NC_022084.1"/>
</dbReference>
<dbReference type="Pfam" id="PF23476">
    <property type="entry name" value="DUF7132"/>
    <property type="match status" value="1"/>
</dbReference>
<reference evidence="2 3" key="1">
    <citation type="journal article" date="2012" name="J. Bacteriol.">
        <title>Genome sequence of the model hyperthermophilic archaeon Thermococcus litoralis NS-C.</title>
        <authorList>
            <person name="Gardner A.F."/>
            <person name="Kumar S."/>
            <person name="Perler F.B."/>
        </authorList>
    </citation>
    <scope>NUCLEOTIDE SEQUENCE [LARGE SCALE GENOMIC DNA]</scope>
    <source>
        <strain evidence="3">ATCC 51850 / DSM 5473 / JCM 8560 / NS-C</strain>
    </source>
</reference>
<feature type="coiled-coil region" evidence="1">
    <location>
        <begin position="90"/>
        <end position="120"/>
    </location>
</feature>
<evidence type="ECO:0000313" key="3">
    <source>
        <dbReference type="Proteomes" id="UP000015502"/>
    </source>
</evidence>
<dbReference type="KEGG" id="tlt:OCC_07099"/>